<keyword evidence="9" id="KW-1185">Reference proteome</keyword>
<dbReference type="GO" id="GO:0003735">
    <property type="term" value="F:structural constituent of ribosome"/>
    <property type="evidence" value="ECO:0007669"/>
    <property type="project" value="InterPro"/>
</dbReference>
<evidence type="ECO:0000256" key="2">
    <source>
        <dbReference type="ARBA" id="ARBA00022980"/>
    </source>
</evidence>
<keyword evidence="3 6" id="KW-0687">Ribonucleoprotein</keyword>
<comment type="similarity">
    <text evidence="1 6">Belongs to the universal ribosomal protein uS9 family.</text>
</comment>
<dbReference type="InterPro" id="IPR014721">
    <property type="entry name" value="Ribsml_uS5_D2-typ_fold_subgr"/>
</dbReference>
<keyword evidence="2 6" id="KW-0689">Ribosomal protein</keyword>
<evidence type="ECO:0000256" key="1">
    <source>
        <dbReference type="ARBA" id="ARBA00005251"/>
    </source>
</evidence>
<dbReference type="Pfam" id="PF00380">
    <property type="entry name" value="Ribosomal_S9"/>
    <property type="match status" value="1"/>
</dbReference>
<dbReference type="PANTHER" id="PTHR21569">
    <property type="entry name" value="RIBOSOMAL PROTEIN S9"/>
    <property type="match status" value="1"/>
</dbReference>
<feature type="compositionally biased region" description="Polar residues" evidence="7">
    <location>
        <begin position="41"/>
        <end position="54"/>
    </location>
</feature>
<protein>
    <recommendedName>
        <fullName evidence="4">Small ribosomal subunit protein uS9m</fullName>
    </recommendedName>
    <alternativeName>
        <fullName evidence="5">37S ribosomal protein S9, mitochondrial</fullName>
    </alternativeName>
</protein>
<dbReference type="EMBL" id="JAQIZZ010000002">
    <property type="protein sequence ID" value="KAJ5552795.1"/>
    <property type="molecule type" value="Genomic_DNA"/>
</dbReference>
<dbReference type="NCBIfam" id="NF001099">
    <property type="entry name" value="PRK00132.1"/>
    <property type="match status" value="1"/>
</dbReference>
<dbReference type="InterPro" id="IPR023035">
    <property type="entry name" value="Ribosomal_uS9_bac/plastid"/>
</dbReference>
<feature type="compositionally biased region" description="Polar residues" evidence="7">
    <location>
        <begin position="102"/>
        <end position="114"/>
    </location>
</feature>
<organism evidence="8 9">
    <name type="scientific">Penicillium frequentans</name>
    <dbReference type="NCBI Taxonomy" id="3151616"/>
    <lineage>
        <taxon>Eukaryota</taxon>
        <taxon>Fungi</taxon>
        <taxon>Dikarya</taxon>
        <taxon>Ascomycota</taxon>
        <taxon>Pezizomycotina</taxon>
        <taxon>Eurotiomycetes</taxon>
        <taxon>Eurotiomycetidae</taxon>
        <taxon>Eurotiales</taxon>
        <taxon>Aspergillaceae</taxon>
        <taxon>Penicillium</taxon>
    </lineage>
</organism>
<gene>
    <name evidence="8" type="ORF">N7494_002173</name>
</gene>
<dbReference type="InterPro" id="IPR020574">
    <property type="entry name" value="Ribosomal_uS9_CS"/>
</dbReference>
<dbReference type="AlphaFoldDB" id="A0AAD6D3D2"/>
<comment type="caution">
    <text evidence="8">The sequence shown here is derived from an EMBL/GenBank/DDBJ whole genome shotgun (WGS) entry which is preliminary data.</text>
</comment>
<feature type="region of interest" description="Disordered" evidence="7">
    <location>
        <begin position="37"/>
        <end position="57"/>
    </location>
</feature>
<evidence type="ECO:0000313" key="9">
    <source>
        <dbReference type="Proteomes" id="UP001220324"/>
    </source>
</evidence>
<evidence type="ECO:0000313" key="8">
    <source>
        <dbReference type="EMBL" id="KAJ5552795.1"/>
    </source>
</evidence>
<sequence length="382" mass="42694">MGKKKGRRKGEEGQKLKFYALKRGIGSSDEMIIRKSHDTWKNSNSTPTPENVPQTGPLPITSPMARYTPNGIASAMQSLRLQSSLPCRSRIPALRQAVRNYATETQPEQPVISEQQQAPPPPPQEVTAAPKINFDLFRLQPARIIPASPSYFSGNPRFIDHVLRLEALQLKHARLPTVTPGEAPRMAWFKLAQFRDFVGEAVPVKKYKSLVKILQRLNRIQPALVPKEVRTALEEFLRPGNPYALKNAPRVVDDNGLARAKGKRKESTAVVRLVEGEGEVLVNGKSIVEVFQRVHDRESALWALRCTQRLDKYNVWATVRGGGVTGQAEAITLAIGRALLIHEPGLKPILRKSGVISVDARRVERKKPGHVKARKMPTWVKR</sequence>
<dbReference type="PROSITE" id="PS00360">
    <property type="entry name" value="RIBOSOMAL_S9"/>
    <property type="match status" value="1"/>
</dbReference>
<dbReference type="GO" id="GO:0006412">
    <property type="term" value="P:translation"/>
    <property type="evidence" value="ECO:0007669"/>
    <property type="project" value="InterPro"/>
</dbReference>
<evidence type="ECO:0000256" key="5">
    <source>
        <dbReference type="ARBA" id="ARBA00042623"/>
    </source>
</evidence>
<dbReference type="GO" id="GO:0005763">
    <property type="term" value="C:mitochondrial small ribosomal subunit"/>
    <property type="evidence" value="ECO:0007669"/>
    <property type="project" value="TreeGrafter"/>
</dbReference>
<dbReference type="Gene3D" id="3.30.230.10">
    <property type="match status" value="1"/>
</dbReference>
<dbReference type="SUPFAM" id="SSF54211">
    <property type="entry name" value="Ribosomal protein S5 domain 2-like"/>
    <property type="match status" value="1"/>
</dbReference>
<evidence type="ECO:0000256" key="4">
    <source>
        <dbReference type="ARBA" id="ARBA00039318"/>
    </source>
</evidence>
<name>A0AAD6D3D2_9EURO</name>
<dbReference type="InterPro" id="IPR020568">
    <property type="entry name" value="Ribosomal_Su5_D2-typ_SF"/>
</dbReference>
<dbReference type="InterPro" id="IPR000754">
    <property type="entry name" value="Ribosomal_uS9"/>
</dbReference>
<evidence type="ECO:0000256" key="6">
    <source>
        <dbReference type="RuleBase" id="RU003815"/>
    </source>
</evidence>
<evidence type="ECO:0000256" key="3">
    <source>
        <dbReference type="ARBA" id="ARBA00023274"/>
    </source>
</evidence>
<reference evidence="8 9" key="1">
    <citation type="journal article" date="2023" name="IMA Fungus">
        <title>Comparative genomic study of the Penicillium genus elucidates a diverse pangenome and 15 lateral gene transfer events.</title>
        <authorList>
            <person name="Petersen C."/>
            <person name="Sorensen T."/>
            <person name="Nielsen M.R."/>
            <person name="Sondergaard T.E."/>
            <person name="Sorensen J.L."/>
            <person name="Fitzpatrick D.A."/>
            <person name="Frisvad J.C."/>
            <person name="Nielsen K.L."/>
        </authorList>
    </citation>
    <scope>NUCLEOTIDE SEQUENCE [LARGE SCALE GENOMIC DNA]</scope>
    <source>
        <strain evidence="8 9">IBT 35679</strain>
    </source>
</reference>
<dbReference type="Proteomes" id="UP001220324">
    <property type="component" value="Unassembled WGS sequence"/>
</dbReference>
<accession>A0AAD6D3D2</accession>
<feature type="region of interest" description="Disordered" evidence="7">
    <location>
        <begin position="102"/>
        <end position="127"/>
    </location>
</feature>
<dbReference type="PANTHER" id="PTHR21569:SF1">
    <property type="entry name" value="SMALL RIBOSOMAL SUBUNIT PROTEIN US9M"/>
    <property type="match status" value="1"/>
</dbReference>
<evidence type="ECO:0000256" key="7">
    <source>
        <dbReference type="SAM" id="MobiDB-lite"/>
    </source>
</evidence>
<dbReference type="GO" id="GO:0003723">
    <property type="term" value="F:RNA binding"/>
    <property type="evidence" value="ECO:0007669"/>
    <property type="project" value="TreeGrafter"/>
</dbReference>
<proteinExistence type="inferred from homology"/>
<dbReference type="FunFam" id="3.30.230.10:FF:000001">
    <property type="entry name" value="30S ribosomal protein S9"/>
    <property type="match status" value="1"/>
</dbReference>